<comment type="caution">
    <text evidence="2">The sequence shown here is derived from an EMBL/GenBank/DDBJ whole genome shotgun (WGS) entry which is preliminary data.</text>
</comment>
<dbReference type="PANTHER" id="PTHR31996:SF2">
    <property type="entry name" value="COILED-COIL DOMAIN-CONTAINING PROTEIN 115"/>
    <property type="match status" value="1"/>
</dbReference>
<reference evidence="2" key="1">
    <citation type="submission" date="2022-07" db="EMBL/GenBank/DDBJ databases">
        <title>Phylogenomic reconstructions and comparative analyses of Kickxellomycotina fungi.</title>
        <authorList>
            <person name="Reynolds N.K."/>
            <person name="Stajich J.E."/>
            <person name="Barry K."/>
            <person name="Grigoriev I.V."/>
            <person name="Crous P."/>
            <person name="Smith M.E."/>
        </authorList>
    </citation>
    <scope>NUCLEOTIDE SEQUENCE</scope>
    <source>
        <strain evidence="2">NRRL 3115</strain>
    </source>
</reference>
<dbReference type="Proteomes" id="UP001151518">
    <property type="component" value="Unassembled WGS sequence"/>
</dbReference>
<evidence type="ECO:0000313" key="2">
    <source>
        <dbReference type="EMBL" id="KAJ2680770.1"/>
    </source>
</evidence>
<dbReference type="OrthoDB" id="408631at2759"/>
<protein>
    <recommendedName>
        <fullName evidence="1">Vacuolar ATPase assembly protein VMA22</fullName>
    </recommendedName>
</protein>
<dbReference type="GO" id="GO:0051082">
    <property type="term" value="F:unfolded protein binding"/>
    <property type="evidence" value="ECO:0007669"/>
    <property type="project" value="TreeGrafter"/>
</dbReference>
<dbReference type="EMBL" id="JANBTW010000003">
    <property type="protein sequence ID" value="KAJ2680770.1"/>
    <property type="molecule type" value="Genomic_DNA"/>
</dbReference>
<dbReference type="InterPro" id="IPR040357">
    <property type="entry name" value="Vma22/CCDC115"/>
</dbReference>
<gene>
    <name evidence="2" type="ORF">GGI25_000405</name>
</gene>
<organism evidence="2 3">
    <name type="scientific">Coemansia spiralis</name>
    <dbReference type="NCBI Taxonomy" id="417178"/>
    <lineage>
        <taxon>Eukaryota</taxon>
        <taxon>Fungi</taxon>
        <taxon>Fungi incertae sedis</taxon>
        <taxon>Zoopagomycota</taxon>
        <taxon>Kickxellomycotina</taxon>
        <taxon>Kickxellomycetes</taxon>
        <taxon>Kickxellales</taxon>
        <taxon>Kickxellaceae</taxon>
        <taxon>Coemansia</taxon>
    </lineage>
</organism>
<accession>A0A9W8KZG7</accession>
<dbReference type="GO" id="GO:0070072">
    <property type="term" value="P:vacuolar proton-transporting V-type ATPase complex assembly"/>
    <property type="evidence" value="ECO:0007669"/>
    <property type="project" value="InterPro"/>
</dbReference>
<sequence>MSEHRTDRQNIDDFMLELFDNIAEYRSIREESSAALRQAFFDLALAKRSAGYRWISPDLYSANAQAIATVAVCENSCEVVGGIYRRDIREIAGPDGSSSDCSDDAVDSEKDALSKRCSNSQKSKAKKKCKASDNPLLWFGMLVPPKLKEAQGGFAASLDHFIRLAQLKRSMQLKQDAIKQSLEAVDA</sequence>
<proteinExistence type="predicted"/>
<dbReference type="PANTHER" id="PTHR31996">
    <property type="entry name" value="COILED-COIL DOMAIN-CONTAINING PROTEIN 115"/>
    <property type="match status" value="1"/>
</dbReference>
<evidence type="ECO:0000313" key="3">
    <source>
        <dbReference type="Proteomes" id="UP001151518"/>
    </source>
</evidence>
<dbReference type="Pfam" id="PF21730">
    <property type="entry name" value="Vma22_CCDC115"/>
    <property type="match status" value="1"/>
</dbReference>
<dbReference type="AlphaFoldDB" id="A0A9W8KZG7"/>
<name>A0A9W8KZG7_9FUNG</name>
<evidence type="ECO:0000256" key="1">
    <source>
        <dbReference type="ARBA" id="ARBA00093634"/>
    </source>
</evidence>